<dbReference type="SMART" id="SM00534">
    <property type="entry name" value="MUTSac"/>
    <property type="match status" value="1"/>
</dbReference>
<feature type="compositionally biased region" description="Polar residues" evidence="6">
    <location>
        <begin position="32"/>
        <end position="42"/>
    </location>
</feature>
<dbReference type="Gene3D" id="3.30.420.110">
    <property type="entry name" value="MutS, connector domain"/>
    <property type="match status" value="1"/>
</dbReference>
<dbReference type="SUPFAM" id="SSF52540">
    <property type="entry name" value="P-loop containing nucleoside triphosphate hydrolases"/>
    <property type="match status" value="1"/>
</dbReference>
<dbReference type="InterPro" id="IPR036678">
    <property type="entry name" value="MutS_con_dom_sf"/>
</dbReference>
<dbReference type="PANTHER" id="PTHR11361">
    <property type="entry name" value="DNA MISMATCH REPAIR PROTEIN MUTS FAMILY MEMBER"/>
    <property type="match status" value="1"/>
</dbReference>
<dbReference type="InterPro" id="IPR007696">
    <property type="entry name" value="DNA_mismatch_repair_MutS_core"/>
</dbReference>
<dbReference type="Proteomes" id="UP000762676">
    <property type="component" value="Unassembled WGS sequence"/>
</dbReference>
<dbReference type="GO" id="GO:0006298">
    <property type="term" value="P:mismatch repair"/>
    <property type="evidence" value="ECO:0007669"/>
    <property type="project" value="InterPro"/>
</dbReference>
<name>A0AAV4IK89_9GAST</name>
<dbReference type="SMART" id="SM00533">
    <property type="entry name" value="MUTSd"/>
    <property type="match status" value="1"/>
</dbReference>
<protein>
    <submittedName>
        <fullName evidence="9">MutS protein homolog 4-like</fullName>
    </submittedName>
</protein>
<reference evidence="9 10" key="1">
    <citation type="journal article" date="2021" name="Elife">
        <title>Chloroplast acquisition without the gene transfer in kleptoplastic sea slugs, Plakobranchus ocellatus.</title>
        <authorList>
            <person name="Maeda T."/>
            <person name="Takahashi S."/>
            <person name="Yoshida T."/>
            <person name="Shimamura S."/>
            <person name="Takaki Y."/>
            <person name="Nagai Y."/>
            <person name="Toyoda A."/>
            <person name="Suzuki Y."/>
            <person name="Arimoto A."/>
            <person name="Ishii H."/>
            <person name="Satoh N."/>
            <person name="Nishiyama T."/>
            <person name="Hasebe M."/>
            <person name="Maruyama T."/>
            <person name="Minagawa J."/>
            <person name="Obokata J."/>
            <person name="Shigenobu S."/>
        </authorList>
    </citation>
    <scope>NUCLEOTIDE SEQUENCE [LARGE SCALE GENOMIC DNA]</scope>
</reference>
<gene>
    <name evidence="9" type="ORF">ElyMa_006630400</name>
</gene>
<evidence type="ECO:0000256" key="2">
    <source>
        <dbReference type="ARBA" id="ARBA00022741"/>
    </source>
</evidence>
<evidence type="ECO:0000256" key="6">
    <source>
        <dbReference type="SAM" id="MobiDB-lite"/>
    </source>
</evidence>
<accession>A0AAV4IK89</accession>
<dbReference type="PIRSF" id="PIRSF005813">
    <property type="entry name" value="MSH2"/>
    <property type="match status" value="1"/>
</dbReference>
<dbReference type="GO" id="GO:0005524">
    <property type="term" value="F:ATP binding"/>
    <property type="evidence" value="ECO:0007669"/>
    <property type="project" value="UniProtKB-KW"/>
</dbReference>
<evidence type="ECO:0000259" key="7">
    <source>
        <dbReference type="SMART" id="SM00533"/>
    </source>
</evidence>
<dbReference type="GO" id="GO:0030983">
    <property type="term" value="F:mismatched DNA binding"/>
    <property type="evidence" value="ECO:0007669"/>
    <property type="project" value="InterPro"/>
</dbReference>
<dbReference type="GO" id="GO:0007131">
    <property type="term" value="P:reciprocal meiotic recombination"/>
    <property type="evidence" value="ECO:0007669"/>
    <property type="project" value="TreeGrafter"/>
</dbReference>
<proteinExistence type="inferred from homology"/>
<evidence type="ECO:0000259" key="8">
    <source>
        <dbReference type="SMART" id="SM00534"/>
    </source>
</evidence>
<keyword evidence="3" id="KW-0067">ATP-binding</keyword>
<keyword evidence="2" id="KW-0547">Nucleotide-binding</keyword>
<comment type="similarity">
    <text evidence="1">Belongs to the DNA mismatch repair MutS family.</text>
</comment>
<dbReference type="FunFam" id="3.30.420.110:FF:000003">
    <property type="entry name" value="mutS protein homolog 4"/>
    <property type="match status" value="1"/>
</dbReference>
<dbReference type="AlphaFoldDB" id="A0AAV4IK89"/>
<evidence type="ECO:0000313" key="10">
    <source>
        <dbReference type="Proteomes" id="UP000762676"/>
    </source>
</evidence>
<keyword evidence="10" id="KW-1185">Reference proteome</keyword>
<dbReference type="InterPro" id="IPR000432">
    <property type="entry name" value="DNA_mismatch_repair_MutS_C"/>
</dbReference>
<dbReference type="InterPro" id="IPR027417">
    <property type="entry name" value="P-loop_NTPase"/>
</dbReference>
<feature type="compositionally biased region" description="Polar residues" evidence="6">
    <location>
        <begin position="55"/>
        <end position="71"/>
    </location>
</feature>
<comment type="caution">
    <text evidence="9">The sequence shown here is derived from an EMBL/GenBank/DDBJ whole genome shotgun (WGS) entry which is preliminary data.</text>
</comment>
<dbReference type="Gene3D" id="1.10.1420.10">
    <property type="match status" value="1"/>
</dbReference>
<evidence type="ECO:0000256" key="1">
    <source>
        <dbReference type="ARBA" id="ARBA00006271"/>
    </source>
</evidence>
<dbReference type="PANTHER" id="PTHR11361:SF21">
    <property type="entry name" value="MUTS PROTEIN HOMOLOG 4"/>
    <property type="match status" value="1"/>
</dbReference>
<dbReference type="InterPro" id="IPR007860">
    <property type="entry name" value="DNA_mmatch_repair_MutS_con_dom"/>
</dbReference>
<evidence type="ECO:0000313" key="9">
    <source>
        <dbReference type="EMBL" id="GFS09743.1"/>
    </source>
</evidence>
<keyword evidence="5" id="KW-0469">Meiosis</keyword>
<dbReference type="InterPro" id="IPR036187">
    <property type="entry name" value="DNA_mismatch_repair_MutS_sf"/>
</dbReference>
<dbReference type="GO" id="GO:0005634">
    <property type="term" value="C:nucleus"/>
    <property type="evidence" value="ECO:0007669"/>
    <property type="project" value="TreeGrafter"/>
</dbReference>
<sequence>MINVTSPNTTPWNRPDPTVLCTPAVRHKPQNKRQSSSVQIRTPGSVGRGQKTPRLGSTSNTPYTASSHVSNDNNSSTIVAIVEGRGQARGEIGISSLDLREPVLVLTQFSDGQTYSKTLSMLYHTSPLEILVPNTLWESSSNKLFNLLSDHFPTVTVSSVQRRYFNESKGLQCVKHLCATEYKSIELQISSKYYCLATAAALLKYVEHIQNIIFAPSSLKVVFKACDHITMIDAATVKNLELLQNLQDPMSQDSLFGVLNHTQTQGGARLLRSNILQPVKDEETIRLRQQSVMELTEKEDIFFNLQSVVGRFVDIGYIVSLCIQTPKQETARTAETKLNCVLMLKHVLQLVVPLRENLSNCENQLFKTYYQALESSQYQVILDKIGEVISEDAHFQKGLAQQRAQKCCAVKLAEHHKLPLRMAYSSLRGFHIQMNSNNGDQGTLPPVFIKVAKFKSTLSFTTMDLGGKSTYLRQVALLQIMAQIGSFVPAQYASFRIADQIFSRIGSDDHMESNSSTFTLEARTSAEEGVGLCWAICEHLLKTQAYTFFVTHFKQLADLNKNYPNVANYFFEVQRTFNAEANCEKISFTHMLSRGITPETHYGLHLAQLSSMPSSVIEDARKIAAQIEKQKQKNQLHDKELIRDHAVFNLATRIIQVAKNSCMDEDSLRAYLASLKHKYLTELSKADAEQSSTTTNESSP</sequence>
<dbReference type="SUPFAM" id="SSF48334">
    <property type="entry name" value="DNA repair protein MutS, domain III"/>
    <property type="match status" value="1"/>
</dbReference>
<dbReference type="EMBL" id="BMAT01013299">
    <property type="protein sequence ID" value="GFS09743.1"/>
    <property type="molecule type" value="Genomic_DNA"/>
</dbReference>
<keyword evidence="4" id="KW-0238">DNA-binding</keyword>
<dbReference type="InterPro" id="IPR045076">
    <property type="entry name" value="MutS"/>
</dbReference>
<evidence type="ECO:0000256" key="5">
    <source>
        <dbReference type="ARBA" id="ARBA00023254"/>
    </source>
</evidence>
<dbReference type="Pfam" id="PF05188">
    <property type="entry name" value="MutS_II"/>
    <property type="match status" value="1"/>
</dbReference>
<dbReference type="InterPro" id="IPR011184">
    <property type="entry name" value="DNA_mismatch_repair_Msh2"/>
</dbReference>
<dbReference type="GO" id="GO:0140664">
    <property type="term" value="F:ATP-dependent DNA damage sensor activity"/>
    <property type="evidence" value="ECO:0007669"/>
    <property type="project" value="InterPro"/>
</dbReference>
<feature type="region of interest" description="Disordered" evidence="6">
    <location>
        <begin position="26"/>
        <end position="71"/>
    </location>
</feature>
<organism evidence="9 10">
    <name type="scientific">Elysia marginata</name>
    <dbReference type="NCBI Taxonomy" id="1093978"/>
    <lineage>
        <taxon>Eukaryota</taxon>
        <taxon>Metazoa</taxon>
        <taxon>Spiralia</taxon>
        <taxon>Lophotrochozoa</taxon>
        <taxon>Mollusca</taxon>
        <taxon>Gastropoda</taxon>
        <taxon>Heterobranchia</taxon>
        <taxon>Euthyneura</taxon>
        <taxon>Panpulmonata</taxon>
        <taxon>Sacoglossa</taxon>
        <taxon>Placobranchoidea</taxon>
        <taxon>Plakobranchidae</taxon>
        <taxon>Elysia</taxon>
    </lineage>
</organism>
<evidence type="ECO:0000256" key="4">
    <source>
        <dbReference type="ARBA" id="ARBA00023125"/>
    </source>
</evidence>
<feature type="domain" description="DNA mismatch repair proteins mutS family" evidence="8">
    <location>
        <begin position="466"/>
        <end position="625"/>
    </location>
</feature>
<dbReference type="SUPFAM" id="SSF53150">
    <property type="entry name" value="DNA repair protein MutS, domain II"/>
    <property type="match status" value="1"/>
</dbReference>
<feature type="domain" description="DNA mismatch repair protein MutS core" evidence="7">
    <location>
        <begin position="250"/>
        <end position="533"/>
    </location>
</feature>
<dbReference type="Pfam" id="PF00488">
    <property type="entry name" value="MutS_V"/>
    <property type="match status" value="2"/>
</dbReference>
<evidence type="ECO:0000256" key="3">
    <source>
        <dbReference type="ARBA" id="ARBA00022840"/>
    </source>
</evidence>
<dbReference type="Gene3D" id="3.40.50.300">
    <property type="entry name" value="P-loop containing nucleotide triphosphate hydrolases"/>
    <property type="match status" value="2"/>
</dbReference>